<comment type="caution">
    <text evidence="2">The sequence shown here is derived from an EMBL/GenBank/DDBJ whole genome shotgun (WGS) entry which is preliminary data.</text>
</comment>
<keyword evidence="1" id="KW-0812">Transmembrane</keyword>
<sequence>MDIYLRVDATPGTLLELAHWLAQDHQLPPESRDPRLTPGAEAHMGATLDLLQLVIGNAIALSALLVSVDRWRRSRPDRPTVRVVARQPDGATVTVESDDPEALATLVREWDGRSG</sequence>
<proteinExistence type="predicted"/>
<organism evidence="2 3">
    <name type="scientific">Pilimelia columellifera subsp. columellifera</name>
    <dbReference type="NCBI Taxonomy" id="706583"/>
    <lineage>
        <taxon>Bacteria</taxon>
        <taxon>Bacillati</taxon>
        <taxon>Actinomycetota</taxon>
        <taxon>Actinomycetes</taxon>
        <taxon>Micromonosporales</taxon>
        <taxon>Micromonosporaceae</taxon>
        <taxon>Pilimelia</taxon>
    </lineage>
</organism>
<evidence type="ECO:0000256" key="1">
    <source>
        <dbReference type="SAM" id="Phobius"/>
    </source>
</evidence>
<gene>
    <name evidence="2" type="ORF">GCM10010201_06920</name>
</gene>
<keyword evidence="1" id="KW-1133">Transmembrane helix</keyword>
<accession>A0ABN3N3A8</accession>
<protein>
    <submittedName>
        <fullName evidence="2">Uncharacterized protein</fullName>
    </submittedName>
</protein>
<dbReference type="Pfam" id="PF19953">
    <property type="entry name" value="EACC1"/>
    <property type="match status" value="1"/>
</dbReference>
<evidence type="ECO:0000313" key="3">
    <source>
        <dbReference type="Proteomes" id="UP001499978"/>
    </source>
</evidence>
<keyword evidence="3" id="KW-1185">Reference proteome</keyword>
<dbReference type="RefSeq" id="WP_344168078.1">
    <property type="nucleotide sequence ID" value="NZ_BAAARY010000002.1"/>
</dbReference>
<evidence type="ECO:0000313" key="2">
    <source>
        <dbReference type="EMBL" id="GAA2513711.1"/>
    </source>
</evidence>
<dbReference type="Proteomes" id="UP001499978">
    <property type="component" value="Unassembled WGS sequence"/>
</dbReference>
<reference evidence="2 3" key="1">
    <citation type="journal article" date="2019" name="Int. J. Syst. Evol. Microbiol.">
        <title>The Global Catalogue of Microorganisms (GCM) 10K type strain sequencing project: providing services to taxonomists for standard genome sequencing and annotation.</title>
        <authorList>
            <consortium name="The Broad Institute Genomics Platform"/>
            <consortium name="The Broad Institute Genome Sequencing Center for Infectious Disease"/>
            <person name="Wu L."/>
            <person name="Ma J."/>
        </authorList>
    </citation>
    <scope>NUCLEOTIDE SEQUENCE [LARGE SCALE GENOMIC DNA]</scope>
    <source>
        <strain evidence="2 3">JCM 3367</strain>
    </source>
</reference>
<dbReference type="InterPro" id="IPR045428">
    <property type="entry name" value="EACC1"/>
</dbReference>
<feature type="transmembrane region" description="Helical" evidence="1">
    <location>
        <begin position="50"/>
        <end position="68"/>
    </location>
</feature>
<name>A0ABN3N3A8_9ACTN</name>
<dbReference type="EMBL" id="BAAARY010000002">
    <property type="protein sequence ID" value="GAA2513711.1"/>
    <property type="molecule type" value="Genomic_DNA"/>
</dbReference>
<keyword evidence="1" id="KW-0472">Membrane</keyword>